<dbReference type="Pfam" id="PF01381">
    <property type="entry name" value="HTH_3"/>
    <property type="match status" value="1"/>
</dbReference>
<dbReference type="AlphaFoldDB" id="A0A497EYQ8"/>
<organism evidence="2 4">
    <name type="scientific">Thermoproteota archaeon</name>
    <dbReference type="NCBI Taxonomy" id="2056631"/>
    <lineage>
        <taxon>Archaea</taxon>
        <taxon>Thermoproteota</taxon>
    </lineage>
</organism>
<dbReference type="InterPro" id="IPR001387">
    <property type="entry name" value="Cro/C1-type_HTH"/>
</dbReference>
<feature type="domain" description="HTH cro/C1-type" evidence="1">
    <location>
        <begin position="25"/>
        <end position="79"/>
    </location>
</feature>
<sequence>MSIEEELARKVAGEIVLSDKPWVAMKKWRELFDITQVELANVMKVSPSVISDYEGGRRRSPGAKFIKRFVEALLVIDKNRGSPVLREFSRIMSMPTEAILDMKEFSEPVSIKGLCQVINAEIIACQHLGDRKIFGYTVVDSIKCIEMLSGADFMKLMGTTSMRALIFTKVSRGRSPMVAVRVNPIKPAAVIIHGTDKVDSLAIKLARIEQIPLAVSYMPTVEKLLHALKNFSLSIE</sequence>
<dbReference type="PROSITE" id="PS50943">
    <property type="entry name" value="HTH_CROC1"/>
    <property type="match status" value="1"/>
</dbReference>
<evidence type="ECO:0000313" key="3">
    <source>
        <dbReference type="EMBL" id="RLE52622.1"/>
    </source>
</evidence>
<accession>A0A497EYQ8</accession>
<dbReference type="SUPFAM" id="SSF47413">
    <property type="entry name" value="lambda repressor-like DNA-binding domains"/>
    <property type="match status" value="1"/>
</dbReference>
<dbReference type="SMART" id="SM00530">
    <property type="entry name" value="HTH_XRE"/>
    <property type="match status" value="1"/>
</dbReference>
<dbReference type="GO" id="GO:0003677">
    <property type="term" value="F:DNA binding"/>
    <property type="evidence" value="ECO:0007669"/>
    <property type="project" value="InterPro"/>
</dbReference>
<dbReference type="Gene3D" id="1.10.260.40">
    <property type="entry name" value="lambda repressor-like DNA-binding domains"/>
    <property type="match status" value="1"/>
</dbReference>
<evidence type="ECO:0000313" key="2">
    <source>
        <dbReference type="EMBL" id="RLE52199.1"/>
    </source>
</evidence>
<evidence type="ECO:0000313" key="5">
    <source>
        <dbReference type="Proteomes" id="UP000269499"/>
    </source>
</evidence>
<gene>
    <name evidence="2" type="ORF">DRJ20_00635</name>
    <name evidence="3" type="ORF">DRJ26_04465</name>
</gene>
<dbReference type="Proteomes" id="UP000269499">
    <property type="component" value="Unassembled WGS sequence"/>
</dbReference>
<dbReference type="CDD" id="cd00093">
    <property type="entry name" value="HTH_XRE"/>
    <property type="match status" value="1"/>
</dbReference>
<proteinExistence type="predicted"/>
<reference evidence="4 5" key="1">
    <citation type="submission" date="2018-06" db="EMBL/GenBank/DDBJ databases">
        <title>Extensive metabolic versatility and redundancy in microbially diverse, dynamic hydrothermal sediments.</title>
        <authorList>
            <person name="Dombrowski N."/>
            <person name="Teske A."/>
            <person name="Baker B.J."/>
        </authorList>
    </citation>
    <scope>NUCLEOTIDE SEQUENCE [LARGE SCALE GENOMIC DNA]</scope>
    <source>
        <strain evidence="3">B20_G2</strain>
        <strain evidence="2">B29_G17</strain>
    </source>
</reference>
<dbReference type="InterPro" id="IPR017271">
    <property type="entry name" value="Tscrpt_reg_HTH_MJ1545_prd"/>
</dbReference>
<evidence type="ECO:0000313" key="4">
    <source>
        <dbReference type="Proteomes" id="UP000268446"/>
    </source>
</evidence>
<dbReference type="PIRSF" id="PIRSF037724">
    <property type="entry name" value="TF_HTH_MJ1545_prd"/>
    <property type="match status" value="1"/>
</dbReference>
<name>A0A497EYQ8_9CREN</name>
<protein>
    <submittedName>
        <fullName evidence="2">Transcriptional regulator</fullName>
    </submittedName>
</protein>
<dbReference type="EMBL" id="QMQZ01000008">
    <property type="protein sequence ID" value="RLE52199.1"/>
    <property type="molecule type" value="Genomic_DNA"/>
</dbReference>
<evidence type="ECO:0000259" key="1">
    <source>
        <dbReference type="PROSITE" id="PS50943"/>
    </source>
</evidence>
<comment type="caution">
    <text evidence="2">The sequence shown here is derived from an EMBL/GenBank/DDBJ whole genome shotgun (WGS) entry which is preliminary data.</text>
</comment>
<dbReference type="InterPro" id="IPR010982">
    <property type="entry name" value="Lambda_DNA-bd_dom_sf"/>
</dbReference>
<dbReference type="EMBL" id="QMRA01000107">
    <property type="protein sequence ID" value="RLE52622.1"/>
    <property type="molecule type" value="Genomic_DNA"/>
</dbReference>
<dbReference type="Proteomes" id="UP000268446">
    <property type="component" value="Unassembled WGS sequence"/>
</dbReference>